<keyword evidence="4 6" id="KW-1133">Transmembrane helix</keyword>
<sequence>MEQTTLIVPKKKSNTFSSIYKFSALIIIVGLIMGIGLMALPYAQQFLSEEGRMLVVESLRDKGIWGMMFFVVIQIIQVVIFIIPGEAVEVLAGMLYGTWWGYIVCQIGLTIGSVIIFYLVKGLGYDFIKQFINESKFEKLQFLQNNKKIEKLVFILFFIPGTPKDILTYFIPFTDLSLSKFLLISFIARVPAVISSTFAGDALQQGKVGTSVITFIVVGIVSAVGIWINRKFMKQHSKVTAD</sequence>
<evidence type="ECO:0000256" key="5">
    <source>
        <dbReference type="ARBA" id="ARBA00023136"/>
    </source>
</evidence>
<dbReference type="InterPro" id="IPR032816">
    <property type="entry name" value="VTT_dom"/>
</dbReference>
<protein>
    <recommendedName>
        <fullName evidence="6">TVP38/TMEM64 family membrane protein</fullName>
    </recommendedName>
</protein>
<proteinExistence type="inferred from homology"/>
<comment type="similarity">
    <text evidence="6">Belongs to the TVP38/TMEM64 family.</text>
</comment>
<evidence type="ECO:0000256" key="4">
    <source>
        <dbReference type="ARBA" id="ARBA00022989"/>
    </source>
</evidence>
<gene>
    <name evidence="8" type="ORF">PBV87_18825</name>
</gene>
<comment type="caution">
    <text evidence="6">Lacks conserved residue(s) required for the propagation of feature annotation.</text>
</comment>
<evidence type="ECO:0000259" key="7">
    <source>
        <dbReference type="Pfam" id="PF09335"/>
    </source>
</evidence>
<dbReference type="Pfam" id="PF09335">
    <property type="entry name" value="VTT_dom"/>
    <property type="match status" value="1"/>
</dbReference>
<keyword evidence="9" id="KW-1185">Reference proteome</keyword>
<comment type="caution">
    <text evidence="8">The sequence shown here is derived from an EMBL/GenBank/DDBJ whole genome shotgun (WGS) entry which is preliminary data.</text>
</comment>
<dbReference type="Proteomes" id="UP001169242">
    <property type="component" value="Unassembled WGS sequence"/>
</dbReference>
<keyword evidence="3 6" id="KW-0812">Transmembrane</keyword>
<evidence type="ECO:0000313" key="8">
    <source>
        <dbReference type="EMBL" id="MDA3733537.1"/>
    </source>
</evidence>
<reference evidence="8" key="1">
    <citation type="journal article" date="2023" name="Int. J. Syst. Evol. Microbiol.">
        <title>&lt;i&gt;Holtiella tumoricola&lt;/i&gt; gen. nov. sp. nov., isolated from a human clinical sample.</title>
        <authorList>
            <person name="Allen-Vercoe E."/>
            <person name="Daigneault M.C."/>
            <person name="Vancuren S.J."/>
            <person name="Cochrane K."/>
            <person name="O'Neal L.L."/>
            <person name="Sankaranarayanan K."/>
            <person name="Lawson P.A."/>
        </authorList>
    </citation>
    <scope>NUCLEOTIDE SEQUENCE</scope>
    <source>
        <strain evidence="8">CC70A</strain>
    </source>
</reference>
<feature type="transmembrane region" description="Helical" evidence="6">
    <location>
        <begin position="20"/>
        <end position="43"/>
    </location>
</feature>
<feature type="domain" description="VTT" evidence="7">
    <location>
        <begin position="83"/>
        <end position="201"/>
    </location>
</feature>
<name>A0AA42DR33_9FIRM</name>
<evidence type="ECO:0000256" key="2">
    <source>
        <dbReference type="ARBA" id="ARBA00022475"/>
    </source>
</evidence>
<evidence type="ECO:0000256" key="1">
    <source>
        <dbReference type="ARBA" id="ARBA00004651"/>
    </source>
</evidence>
<organism evidence="8 9">
    <name type="scientific">Holtiella tumoricola</name>
    <dbReference type="NCBI Taxonomy" id="3018743"/>
    <lineage>
        <taxon>Bacteria</taxon>
        <taxon>Bacillati</taxon>
        <taxon>Bacillota</taxon>
        <taxon>Clostridia</taxon>
        <taxon>Lachnospirales</taxon>
        <taxon>Cellulosilyticaceae</taxon>
        <taxon>Holtiella</taxon>
    </lineage>
</organism>
<keyword evidence="5 6" id="KW-0472">Membrane</keyword>
<evidence type="ECO:0000313" key="9">
    <source>
        <dbReference type="Proteomes" id="UP001169242"/>
    </source>
</evidence>
<feature type="transmembrane region" description="Helical" evidence="6">
    <location>
        <begin position="99"/>
        <end position="120"/>
    </location>
</feature>
<dbReference type="RefSeq" id="WP_271013348.1">
    <property type="nucleotide sequence ID" value="NZ_JAQIFT010000065.1"/>
</dbReference>
<dbReference type="InterPro" id="IPR015414">
    <property type="entry name" value="TMEM64"/>
</dbReference>
<keyword evidence="2 6" id="KW-1003">Cell membrane</keyword>
<accession>A0AA42DR33</accession>
<dbReference type="PANTHER" id="PTHR12677">
    <property type="entry name" value="GOLGI APPARATUS MEMBRANE PROTEIN TVP38-RELATED"/>
    <property type="match status" value="1"/>
</dbReference>
<feature type="transmembrane region" description="Helical" evidence="6">
    <location>
        <begin position="208"/>
        <end position="228"/>
    </location>
</feature>
<dbReference type="PANTHER" id="PTHR12677:SF59">
    <property type="entry name" value="GOLGI APPARATUS MEMBRANE PROTEIN TVP38-RELATED"/>
    <property type="match status" value="1"/>
</dbReference>
<evidence type="ECO:0000256" key="3">
    <source>
        <dbReference type="ARBA" id="ARBA00022692"/>
    </source>
</evidence>
<dbReference type="GO" id="GO:0005886">
    <property type="term" value="C:plasma membrane"/>
    <property type="evidence" value="ECO:0007669"/>
    <property type="project" value="UniProtKB-SubCell"/>
</dbReference>
<feature type="transmembrane region" description="Helical" evidence="6">
    <location>
        <begin position="64"/>
        <end position="84"/>
    </location>
</feature>
<comment type="subcellular location">
    <subcellularLocation>
        <location evidence="1 6">Cell membrane</location>
        <topology evidence="1 6">Multi-pass membrane protein</topology>
    </subcellularLocation>
</comment>
<dbReference type="AlphaFoldDB" id="A0AA42DR33"/>
<evidence type="ECO:0000256" key="6">
    <source>
        <dbReference type="RuleBase" id="RU366058"/>
    </source>
</evidence>
<dbReference type="EMBL" id="JAQIFT010000065">
    <property type="protein sequence ID" value="MDA3733537.1"/>
    <property type="molecule type" value="Genomic_DNA"/>
</dbReference>